<dbReference type="Gene3D" id="3.30.70.360">
    <property type="match status" value="1"/>
</dbReference>
<evidence type="ECO:0000256" key="5">
    <source>
        <dbReference type="ARBA" id="ARBA00022833"/>
    </source>
</evidence>
<sequence>MDNDELVLQDLVRINTAGKNEVAIARYLKKLFDEHDITNEIIGFDDGRAGLIAEIGNGHGPILAFDGHEDTVALGDKTRWQTDPLSGIKIDDKIFGRGITDMKSGLAAGVLAMIRLKRNEHLLNGTFKLYATVGEETGELGAKQMVEAGLANQIDALLIGEPSGIQLDYIKSLPAAQSLPGIVMAENIHDISEKNKTAEQHFLEIAHKGAISYRITSQGITAHSSMPELGVNAIDALLTFYNKQQELFNDISKIQNKLLGKTTPVVTQIAGGEQPNTVPGSATMGVFVRTIPEVPHEKIVSEVEKIINEINASGKAELSLTINFENQPVYSNPNGRLSQITKEIGEKLIHQSLPFIGVSGGTDASQFIKANPNMEVVIFGPGNITAHQVDEFVDAGMYHSFIDIYESVVRQYLK</sequence>
<evidence type="ECO:0000256" key="2">
    <source>
        <dbReference type="ARBA" id="ARBA00006247"/>
    </source>
</evidence>
<name>A0A9Q3SXE8_9LACO</name>
<dbReference type="Pfam" id="PF07687">
    <property type="entry name" value="M20_dimer"/>
    <property type="match status" value="1"/>
</dbReference>
<dbReference type="PANTHER" id="PTHR43808:SF8">
    <property type="entry name" value="PEPTIDASE M20 DIMERISATION DOMAIN-CONTAINING PROTEIN"/>
    <property type="match status" value="1"/>
</dbReference>
<proteinExistence type="inferred from homology"/>
<dbReference type="NCBIfam" id="NF006365">
    <property type="entry name" value="PRK08588.1"/>
    <property type="match status" value="1"/>
</dbReference>
<evidence type="ECO:0000313" key="7">
    <source>
        <dbReference type="EMBL" id="MBZ5961953.1"/>
    </source>
</evidence>
<dbReference type="EMBL" id="JAHBFI010000005">
    <property type="protein sequence ID" value="MBZ5961953.1"/>
    <property type="molecule type" value="Genomic_DNA"/>
</dbReference>
<dbReference type="InterPro" id="IPR050072">
    <property type="entry name" value="Peptidase_M20A"/>
</dbReference>
<dbReference type="InterPro" id="IPR011650">
    <property type="entry name" value="Peptidase_M20_dimer"/>
</dbReference>
<reference evidence="7" key="1">
    <citation type="submission" date="2021-05" db="EMBL/GenBank/DDBJ databases">
        <title>Pangenome of Leuconostoc gelidum warrants species status for Leuconostoc gelidum subsp. gasicomitatum.</title>
        <authorList>
            <person name="Johansson P."/>
            <person name="Sade E."/>
            <person name="Hultman J."/>
            <person name="Auvinen P."/>
            <person name="Bjorkroth J."/>
        </authorList>
    </citation>
    <scope>NUCLEOTIDE SEQUENCE</scope>
    <source>
        <strain evidence="7">A.21.4</strain>
    </source>
</reference>
<evidence type="ECO:0000256" key="3">
    <source>
        <dbReference type="ARBA" id="ARBA00022723"/>
    </source>
</evidence>
<keyword evidence="3" id="KW-0479">Metal-binding</keyword>
<accession>A0A9Q3SXE8</accession>
<dbReference type="CDD" id="cd08659">
    <property type="entry name" value="M20_ArgE_DapE-like"/>
    <property type="match status" value="1"/>
</dbReference>
<dbReference type="SUPFAM" id="SSF55031">
    <property type="entry name" value="Bacterial exopeptidase dimerisation domain"/>
    <property type="match status" value="1"/>
</dbReference>
<dbReference type="GO" id="GO:0016787">
    <property type="term" value="F:hydrolase activity"/>
    <property type="evidence" value="ECO:0007669"/>
    <property type="project" value="UniProtKB-KW"/>
</dbReference>
<comment type="caution">
    <text evidence="7">The sequence shown here is derived from an EMBL/GenBank/DDBJ whole genome shotgun (WGS) entry which is preliminary data.</text>
</comment>
<dbReference type="SUPFAM" id="SSF53187">
    <property type="entry name" value="Zn-dependent exopeptidases"/>
    <property type="match status" value="1"/>
</dbReference>
<protein>
    <submittedName>
        <fullName evidence="7">ArgE/DapE family deacylase</fullName>
    </submittedName>
</protein>
<dbReference type="Pfam" id="PF01546">
    <property type="entry name" value="Peptidase_M20"/>
    <property type="match status" value="1"/>
</dbReference>
<dbReference type="GO" id="GO:0046872">
    <property type="term" value="F:metal ion binding"/>
    <property type="evidence" value="ECO:0007669"/>
    <property type="project" value="UniProtKB-KW"/>
</dbReference>
<keyword evidence="4" id="KW-0378">Hydrolase</keyword>
<dbReference type="OMA" id="PAMREEY"/>
<keyword evidence="5" id="KW-0862">Zinc</keyword>
<comment type="cofactor">
    <cofactor evidence="1">
        <name>Zn(2+)</name>
        <dbReference type="ChEBI" id="CHEBI:29105"/>
    </cofactor>
</comment>
<gene>
    <name evidence="7" type="ORF">KIJ12_02075</name>
</gene>
<evidence type="ECO:0000256" key="4">
    <source>
        <dbReference type="ARBA" id="ARBA00022801"/>
    </source>
</evidence>
<dbReference type="PANTHER" id="PTHR43808">
    <property type="entry name" value="ACETYLORNITHINE DEACETYLASE"/>
    <property type="match status" value="1"/>
</dbReference>
<dbReference type="AlphaFoldDB" id="A0A9Q3SXE8"/>
<dbReference type="InterPro" id="IPR001261">
    <property type="entry name" value="ArgE/DapE_CS"/>
</dbReference>
<evidence type="ECO:0000259" key="6">
    <source>
        <dbReference type="Pfam" id="PF07687"/>
    </source>
</evidence>
<dbReference type="Gene3D" id="3.40.630.10">
    <property type="entry name" value="Zn peptidases"/>
    <property type="match status" value="2"/>
</dbReference>
<dbReference type="PROSITE" id="PS00758">
    <property type="entry name" value="ARGE_DAPE_CPG2_1"/>
    <property type="match status" value="1"/>
</dbReference>
<dbReference type="InterPro" id="IPR002933">
    <property type="entry name" value="Peptidase_M20"/>
</dbReference>
<evidence type="ECO:0000313" key="8">
    <source>
        <dbReference type="Proteomes" id="UP000752647"/>
    </source>
</evidence>
<comment type="similarity">
    <text evidence="2">Belongs to the peptidase M20A family.</text>
</comment>
<dbReference type="RefSeq" id="WP_010387858.1">
    <property type="nucleotide sequence ID" value="NZ_BPKT01000001.1"/>
</dbReference>
<evidence type="ECO:0000256" key="1">
    <source>
        <dbReference type="ARBA" id="ARBA00001947"/>
    </source>
</evidence>
<dbReference type="Proteomes" id="UP000752647">
    <property type="component" value="Unassembled WGS sequence"/>
</dbReference>
<dbReference type="GeneID" id="34300155"/>
<dbReference type="InterPro" id="IPR036264">
    <property type="entry name" value="Bact_exopeptidase_dim_dom"/>
</dbReference>
<feature type="domain" description="Peptidase M20 dimerisation" evidence="6">
    <location>
        <begin position="205"/>
        <end position="313"/>
    </location>
</feature>
<organism evidence="7 8">
    <name type="scientific">Leuconostoc gasicomitatum</name>
    <dbReference type="NCBI Taxonomy" id="115778"/>
    <lineage>
        <taxon>Bacteria</taxon>
        <taxon>Bacillati</taxon>
        <taxon>Bacillota</taxon>
        <taxon>Bacilli</taxon>
        <taxon>Lactobacillales</taxon>
        <taxon>Lactobacillaceae</taxon>
        <taxon>Leuconostoc</taxon>
        <taxon>Leuconostoc gelidum group</taxon>
    </lineage>
</organism>